<accession>D8TGC5</accession>
<feature type="region of interest" description="Disordered" evidence="1">
    <location>
        <begin position="178"/>
        <end position="253"/>
    </location>
</feature>
<gene>
    <name evidence="2" type="ORF">SELMODRAFT_432549</name>
</gene>
<keyword evidence="3" id="KW-1185">Reference proteome</keyword>
<reference evidence="2 3" key="1">
    <citation type="journal article" date="2011" name="Science">
        <title>The Selaginella genome identifies genetic changes associated with the evolution of vascular plants.</title>
        <authorList>
            <person name="Banks J.A."/>
            <person name="Nishiyama T."/>
            <person name="Hasebe M."/>
            <person name="Bowman J.L."/>
            <person name="Gribskov M."/>
            <person name="dePamphilis C."/>
            <person name="Albert V.A."/>
            <person name="Aono N."/>
            <person name="Aoyama T."/>
            <person name="Ambrose B.A."/>
            <person name="Ashton N.W."/>
            <person name="Axtell M.J."/>
            <person name="Barker E."/>
            <person name="Barker M.S."/>
            <person name="Bennetzen J.L."/>
            <person name="Bonawitz N.D."/>
            <person name="Chapple C."/>
            <person name="Cheng C."/>
            <person name="Correa L.G."/>
            <person name="Dacre M."/>
            <person name="DeBarry J."/>
            <person name="Dreyer I."/>
            <person name="Elias M."/>
            <person name="Engstrom E.M."/>
            <person name="Estelle M."/>
            <person name="Feng L."/>
            <person name="Finet C."/>
            <person name="Floyd S.K."/>
            <person name="Frommer W.B."/>
            <person name="Fujita T."/>
            <person name="Gramzow L."/>
            <person name="Gutensohn M."/>
            <person name="Harholt J."/>
            <person name="Hattori M."/>
            <person name="Heyl A."/>
            <person name="Hirai T."/>
            <person name="Hiwatashi Y."/>
            <person name="Ishikawa M."/>
            <person name="Iwata M."/>
            <person name="Karol K.G."/>
            <person name="Koehler B."/>
            <person name="Kolukisaoglu U."/>
            <person name="Kubo M."/>
            <person name="Kurata T."/>
            <person name="Lalonde S."/>
            <person name="Li K."/>
            <person name="Li Y."/>
            <person name="Litt A."/>
            <person name="Lyons E."/>
            <person name="Manning G."/>
            <person name="Maruyama T."/>
            <person name="Michael T.P."/>
            <person name="Mikami K."/>
            <person name="Miyazaki S."/>
            <person name="Morinaga S."/>
            <person name="Murata T."/>
            <person name="Mueller-Roeber B."/>
            <person name="Nelson D.R."/>
            <person name="Obara M."/>
            <person name="Oguri Y."/>
            <person name="Olmstead R.G."/>
            <person name="Onodera N."/>
            <person name="Petersen B.L."/>
            <person name="Pils B."/>
            <person name="Prigge M."/>
            <person name="Rensing S.A."/>
            <person name="Riano-Pachon D.M."/>
            <person name="Roberts A.W."/>
            <person name="Sato Y."/>
            <person name="Scheller H.V."/>
            <person name="Schulz B."/>
            <person name="Schulz C."/>
            <person name="Shakirov E.V."/>
            <person name="Shibagaki N."/>
            <person name="Shinohara N."/>
            <person name="Shippen D.E."/>
            <person name="Soerensen I."/>
            <person name="Sotooka R."/>
            <person name="Sugimoto N."/>
            <person name="Sugita M."/>
            <person name="Sumikawa N."/>
            <person name="Tanurdzic M."/>
            <person name="Theissen G."/>
            <person name="Ulvskov P."/>
            <person name="Wakazuki S."/>
            <person name="Weng J.K."/>
            <person name="Willats W.W."/>
            <person name="Wipf D."/>
            <person name="Wolf P.G."/>
            <person name="Yang L."/>
            <person name="Zimmer A.D."/>
            <person name="Zhu Q."/>
            <person name="Mitros T."/>
            <person name="Hellsten U."/>
            <person name="Loque D."/>
            <person name="Otillar R."/>
            <person name="Salamov A."/>
            <person name="Schmutz J."/>
            <person name="Shapiro H."/>
            <person name="Lindquist E."/>
            <person name="Lucas S."/>
            <person name="Rokhsar D."/>
            <person name="Grigoriev I.V."/>
        </authorList>
    </citation>
    <scope>NUCLEOTIDE SEQUENCE [LARGE SCALE GENOMIC DNA]</scope>
</reference>
<feature type="region of interest" description="Disordered" evidence="1">
    <location>
        <begin position="275"/>
        <end position="315"/>
    </location>
</feature>
<evidence type="ECO:0000313" key="3">
    <source>
        <dbReference type="Proteomes" id="UP000001514"/>
    </source>
</evidence>
<feature type="compositionally biased region" description="Pro residues" evidence="1">
    <location>
        <begin position="178"/>
        <end position="200"/>
    </location>
</feature>
<dbReference type="PANTHER" id="PTHR33334">
    <property type="entry name" value="PROTEIN LNK1"/>
    <property type="match status" value="1"/>
</dbReference>
<evidence type="ECO:0000256" key="1">
    <source>
        <dbReference type="SAM" id="MobiDB-lite"/>
    </source>
</evidence>
<dbReference type="PANTHER" id="PTHR33334:SF5">
    <property type="entry name" value="PROTEIN LNK2"/>
    <property type="match status" value="1"/>
</dbReference>
<dbReference type="OrthoDB" id="1939712at2759"/>
<dbReference type="KEGG" id="smo:SELMODRAFT_432549"/>
<evidence type="ECO:0000313" key="2">
    <source>
        <dbReference type="EMBL" id="EFJ04290.1"/>
    </source>
</evidence>
<feature type="compositionally biased region" description="Low complexity" evidence="1">
    <location>
        <begin position="65"/>
        <end position="79"/>
    </location>
</feature>
<dbReference type="GO" id="GO:0007623">
    <property type="term" value="P:circadian rhythm"/>
    <property type="evidence" value="ECO:0007669"/>
    <property type="project" value="InterPro"/>
</dbReference>
<dbReference type="EMBL" id="GL378009">
    <property type="protein sequence ID" value="EFJ04290.1"/>
    <property type="molecule type" value="Genomic_DNA"/>
</dbReference>
<dbReference type="AlphaFoldDB" id="D8TGC5"/>
<dbReference type="InterPro" id="IPR039928">
    <property type="entry name" value="LNK"/>
</dbReference>
<dbReference type="Gramene" id="EFJ04290">
    <property type="protein sequence ID" value="EFJ04290"/>
    <property type="gene ID" value="SELMODRAFT_432549"/>
</dbReference>
<dbReference type="GO" id="GO:0006355">
    <property type="term" value="P:regulation of DNA-templated transcription"/>
    <property type="evidence" value="ECO:0007669"/>
    <property type="project" value="InterPro"/>
</dbReference>
<feature type="non-terminal residue" evidence="2">
    <location>
        <position position="1"/>
    </location>
</feature>
<feature type="region of interest" description="Disordered" evidence="1">
    <location>
        <begin position="33"/>
        <end position="82"/>
    </location>
</feature>
<dbReference type="InParanoid" id="D8TGC5"/>
<organism evidence="3">
    <name type="scientific">Selaginella moellendorffii</name>
    <name type="common">Spikemoss</name>
    <dbReference type="NCBI Taxonomy" id="88036"/>
    <lineage>
        <taxon>Eukaryota</taxon>
        <taxon>Viridiplantae</taxon>
        <taxon>Streptophyta</taxon>
        <taxon>Embryophyta</taxon>
        <taxon>Tracheophyta</taxon>
        <taxon>Lycopodiopsida</taxon>
        <taxon>Selaginellales</taxon>
        <taxon>Selaginellaceae</taxon>
        <taxon>Selaginella</taxon>
    </lineage>
</organism>
<protein>
    <submittedName>
        <fullName evidence="2">Uncharacterized protein</fullName>
    </submittedName>
</protein>
<feature type="compositionally biased region" description="Low complexity" evidence="1">
    <location>
        <begin position="201"/>
        <end position="218"/>
    </location>
</feature>
<name>D8TGC5_SELML</name>
<dbReference type="HOGENOM" id="CLU_884525_0_0_1"/>
<feature type="compositionally biased region" description="Low complexity" evidence="1">
    <location>
        <begin position="297"/>
        <end position="309"/>
    </location>
</feature>
<sequence length="315" mass="33412">ARVPESVPSNDDDWDKELAPEDLEEFVLSALSPEALDNGKPDIENATGAKGDAGVVSAKPGLDRGQQSHSHSQTGVSSSERIKGKAAAVEPELSAGALVLQELETVVSKLESRSRLCLRDAFYRLADNATRRTGVQADAAELQRLSWRTASLSLRQELSTNTIDRSVASMLFCKESPPPPLPLPAPSSPPPLPPLPPRPRSSPGRPLRPKSSASSSSSIPKKQHQHHQAPLGNNTNKKLSLAPAHKHRCAGSTSVLRTATTLRATPAAIPGAAARNTKSLILLPPPAATKRRSPNATTTFTSTSTTTTTNKRGKL</sequence>
<proteinExistence type="predicted"/>
<dbReference type="Proteomes" id="UP000001514">
    <property type="component" value="Unassembled WGS sequence"/>
</dbReference>